<dbReference type="GO" id="GO:0005524">
    <property type="term" value="F:ATP binding"/>
    <property type="evidence" value="ECO:0007669"/>
    <property type="project" value="UniProtKB-KW"/>
</dbReference>
<evidence type="ECO:0000256" key="9">
    <source>
        <dbReference type="SAM" id="Phobius"/>
    </source>
</evidence>
<dbReference type="GO" id="GO:0140359">
    <property type="term" value="F:ABC-type transporter activity"/>
    <property type="evidence" value="ECO:0007669"/>
    <property type="project" value="InterPro"/>
</dbReference>
<dbReference type="InterPro" id="IPR044726">
    <property type="entry name" value="ABCC_6TM_D2"/>
</dbReference>
<feature type="compositionally biased region" description="Polar residues" evidence="8">
    <location>
        <begin position="706"/>
        <end position="715"/>
    </location>
</feature>
<keyword evidence="5" id="KW-0067">ATP-binding</keyword>
<evidence type="ECO:0000259" key="10">
    <source>
        <dbReference type="PROSITE" id="PS50893"/>
    </source>
</evidence>
<feature type="domain" description="ABC transmembrane type-1" evidence="11">
    <location>
        <begin position="268"/>
        <end position="552"/>
    </location>
</feature>
<keyword evidence="12" id="KW-0378">Hydrolase</keyword>
<feature type="transmembrane region" description="Helical" evidence="9">
    <location>
        <begin position="153"/>
        <end position="171"/>
    </location>
</feature>
<evidence type="ECO:0000256" key="3">
    <source>
        <dbReference type="ARBA" id="ARBA00022692"/>
    </source>
</evidence>
<dbReference type="InterPro" id="IPR017871">
    <property type="entry name" value="ABC_transporter-like_CS"/>
</dbReference>
<evidence type="ECO:0000256" key="6">
    <source>
        <dbReference type="ARBA" id="ARBA00022989"/>
    </source>
</evidence>
<keyword evidence="4" id="KW-0547">Nucleotide-binding</keyword>
<dbReference type="PANTHER" id="PTHR24223:SF399">
    <property type="entry name" value="ABC TRANSPORTER ATNG"/>
    <property type="match status" value="1"/>
</dbReference>
<dbReference type="Gene3D" id="3.40.50.300">
    <property type="entry name" value="P-loop containing nucleotide triphosphate hydrolases"/>
    <property type="match status" value="2"/>
</dbReference>
<feature type="transmembrane region" description="Helical" evidence="9">
    <location>
        <begin position="1097"/>
        <end position="1116"/>
    </location>
</feature>
<dbReference type="GO" id="GO:0016020">
    <property type="term" value="C:membrane"/>
    <property type="evidence" value="ECO:0007669"/>
    <property type="project" value="UniProtKB-SubCell"/>
</dbReference>
<dbReference type="SUPFAM" id="SSF90123">
    <property type="entry name" value="ABC transporter transmembrane region"/>
    <property type="match status" value="2"/>
</dbReference>
<dbReference type="PANTHER" id="PTHR24223">
    <property type="entry name" value="ATP-BINDING CASSETTE SUB-FAMILY C"/>
    <property type="match status" value="1"/>
</dbReference>
<feature type="region of interest" description="Disordered" evidence="8">
    <location>
        <begin position="672"/>
        <end position="717"/>
    </location>
</feature>
<feature type="transmembrane region" description="Helical" evidence="9">
    <location>
        <begin position="374"/>
        <end position="396"/>
    </location>
</feature>
<feature type="transmembrane region" description="Helical" evidence="9">
    <location>
        <begin position="28"/>
        <end position="48"/>
    </location>
</feature>
<feature type="transmembrane region" description="Helical" evidence="9">
    <location>
        <begin position="1188"/>
        <end position="1206"/>
    </location>
</feature>
<feature type="transmembrane region" description="Helical" evidence="9">
    <location>
        <begin position="69"/>
        <end position="88"/>
    </location>
</feature>
<sequence>MSFCASDSTFGPVSDCRVFDFTIQFESYILSVVPSALLIVLGGARVLYLAPKPSALTAGNTVPARLFHGLKLLYALALIAADATALGTSPYTSVRVAASVCLVSSIVAGLVSHFEHTKTRRSSILFPLYLLSTVLCDIVRVRTFALAGLVPTSFFAAVSASVAVRCCMFITENIGKASFIKGHISPEETAPFASRLVFAWMIPLLIRGARTQLTLDTLGPISDDFDSLRTWDAGSAHWARARRRSKHPLLLTLLRAFPGTLLAPVLPAMLFSLAQMAQPPAIHAAITFLSSYSTPTPQPAAYGWALAFAFLLIYSISGIADGWYMLLSNRASTALRGFLLEAIYRKTLLCHVEVAKELGAGHSGNMMSVESEKIVGRLTSMYQPLSILVLSTLGFFQLYQQIGWAFVATLIGCLLLMGATPLLTADVGEAQAAWTARTEARQRLTASVLRHIVPGRLMAYTPSYYRMIHAAREDELAAYGSFWRRTSRVLVLSGWGAEFLALCTVGTYAVVTLVDSGAKEFGVARMFTVLAIVNLIGMPITELGESFAYIIQSWVSVKRVEAFLLTEERPGFDASAAASGADSDNNGASDTKGARGTAAAGTVEDDTQTGSRAESNMSTTFTHASFGHGDATFLHDITAELPHGQLTVVIGPVGCGKSTLLHAALGEVSLVPSSNWDSSSSPSSNNASSNSDANADTGTDVEQAGTEATNSNSVVQGKAHLGHLRLPTPGPTSRTAYCAQDPWLRAGDTVRSAITFASPYEPAWYAAVLRAVGLDRDLGVLKHGDATPPARLSGGQRARVALARAVYSRAERVVLDDVFSALDAETEAGVWGALFDREEGLLRGKTVLLATHGIHRLDRADYIVSMAHGRIVEQGSGADVLARDGPTRALVTKYVAQKRNEATATVSSAVADAKDANAETDSELDEDELEAVAEDEGKRETVRWGTYGFYFRLVGRFRAVFYLALCATASLIPLAINIYQNYWAGAFVDNHAALLRYFGGYIAFEAVALLATGLFVYYATGVAMPHGARGVHAALLDSVLRAPLTIIEAAGVGKILNRFNSDMNIIDVSLPVAIMAVTQIGLAMFGSLVLITTTTPWIGLLIFGIVVTFAIVQYFYTKTSAQLRRLDLGSRTPLYNLLADTVDADGLRTLRAFNSQQYFTEINSTRIQASQKPFFLVKAGQRWLVGQIKMSVSIINAALICFAVALRHKTSAGLFAVALIQATSLTERLNWFFITWVDVEICIVAAERIKEFVDWAPEGDAASLAPEKGHPSAEKEGKVLWPAQGGILFDNATARYRPELPPALHDLSFQIRAGERVGVVGRTGSGKSTLLATLFRKINLEQGRILVDGTDISGISLDMLRSGMTLIPQDPVLLEISVRANLDIEGIHSDDEIWRALGLSSMKDVVDQLPSKLDEVVTGSSRFSRGQKQLLSLARALLRQRNVVCLDEATSSIDVETDQAIQQTLRSSFGSATIITIAHRISTVRDYDRILVLDDGHVMENGSPDELLKIPGGMFRRLLHGEELEAETGVDGV</sequence>
<feature type="transmembrane region" description="Helical" evidence="9">
    <location>
        <begin position="124"/>
        <end position="141"/>
    </location>
</feature>
<evidence type="ECO:0000256" key="7">
    <source>
        <dbReference type="ARBA" id="ARBA00023136"/>
    </source>
</evidence>
<feature type="domain" description="ABC transporter" evidence="10">
    <location>
        <begin position="619"/>
        <end position="893"/>
    </location>
</feature>
<dbReference type="InterPro" id="IPR003439">
    <property type="entry name" value="ABC_transporter-like_ATP-bd"/>
</dbReference>
<feature type="region of interest" description="Disordered" evidence="8">
    <location>
        <begin position="913"/>
        <end position="932"/>
    </location>
</feature>
<dbReference type="InterPro" id="IPR027417">
    <property type="entry name" value="P-loop_NTPase"/>
</dbReference>
<dbReference type="SUPFAM" id="SSF52540">
    <property type="entry name" value="P-loop containing nucleoside triphosphate hydrolases"/>
    <property type="match status" value="2"/>
</dbReference>
<dbReference type="GO" id="GO:0016887">
    <property type="term" value="F:ATP hydrolysis activity"/>
    <property type="evidence" value="ECO:0007669"/>
    <property type="project" value="InterPro"/>
</dbReference>
<organism evidence="12 13">
    <name type="scientific">Mycena albidolilacea</name>
    <dbReference type="NCBI Taxonomy" id="1033008"/>
    <lineage>
        <taxon>Eukaryota</taxon>
        <taxon>Fungi</taxon>
        <taxon>Dikarya</taxon>
        <taxon>Basidiomycota</taxon>
        <taxon>Agaricomycotina</taxon>
        <taxon>Agaricomycetes</taxon>
        <taxon>Agaricomycetidae</taxon>
        <taxon>Agaricales</taxon>
        <taxon>Marasmiineae</taxon>
        <taxon>Mycenaceae</taxon>
        <taxon>Mycena</taxon>
    </lineage>
</organism>
<reference evidence="12" key="1">
    <citation type="submission" date="2023-03" db="EMBL/GenBank/DDBJ databases">
        <title>Massive genome expansion in bonnet fungi (Mycena s.s.) driven by repeated elements and novel gene families across ecological guilds.</title>
        <authorList>
            <consortium name="Lawrence Berkeley National Laboratory"/>
            <person name="Harder C.B."/>
            <person name="Miyauchi S."/>
            <person name="Viragh M."/>
            <person name="Kuo A."/>
            <person name="Thoen E."/>
            <person name="Andreopoulos B."/>
            <person name="Lu D."/>
            <person name="Skrede I."/>
            <person name="Drula E."/>
            <person name="Henrissat B."/>
            <person name="Morin E."/>
            <person name="Kohler A."/>
            <person name="Barry K."/>
            <person name="LaButti K."/>
            <person name="Morin E."/>
            <person name="Salamov A."/>
            <person name="Lipzen A."/>
            <person name="Mereny Z."/>
            <person name="Hegedus B."/>
            <person name="Baldrian P."/>
            <person name="Stursova M."/>
            <person name="Weitz H."/>
            <person name="Taylor A."/>
            <person name="Grigoriev I.V."/>
            <person name="Nagy L.G."/>
            <person name="Martin F."/>
            <person name="Kauserud H."/>
        </authorList>
    </citation>
    <scope>NUCLEOTIDE SEQUENCE</scope>
    <source>
        <strain evidence="12">CBHHK002</strain>
    </source>
</reference>
<evidence type="ECO:0000256" key="8">
    <source>
        <dbReference type="SAM" id="MobiDB-lite"/>
    </source>
</evidence>
<dbReference type="InterPro" id="IPR056227">
    <property type="entry name" value="TMD0_ABC"/>
</dbReference>
<feature type="transmembrane region" description="Helical" evidence="9">
    <location>
        <begin position="1068"/>
        <end position="1091"/>
    </location>
</feature>
<feature type="domain" description="ABC transporter" evidence="10">
    <location>
        <begin position="1287"/>
        <end position="1520"/>
    </location>
</feature>
<dbReference type="PROSITE" id="PS50929">
    <property type="entry name" value="ABC_TM1F"/>
    <property type="match status" value="2"/>
</dbReference>
<evidence type="ECO:0000256" key="5">
    <source>
        <dbReference type="ARBA" id="ARBA00022840"/>
    </source>
</evidence>
<evidence type="ECO:0000313" key="12">
    <source>
        <dbReference type="EMBL" id="KAJ7359947.1"/>
    </source>
</evidence>
<dbReference type="Pfam" id="PF24357">
    <property type="entry name" value="TMD0_ABC"/>
    <property type="match status" value="1"/>
</dbReference>
<dbReference type="InterPro" id="IPR050173">
    <property type="entry name" value="ABC_transporter_C-like"/>
</dbReference>
<name>A0AAD7AJ24_9AGAR</name>
<dbReference type="EMBL" id="JARIHO010000006">
    <property type="protein sequence ID" value="KAJ7359947.1"/>
    <property type="molecule type" value="Genomic_DNA"/>
</dbReference>
<dbReference type="Gene3D" id="1.20.1560.10">
    <property type="entry name" value="ABC transporter type 1, transmembrane domain"/>
    <property type="match status" value="2"/>
</dbReference>
<feature type="transmembrane region" description="Helical" evidence="9">
    <location>
        <begin position="998"/>
        <end position="1019"/>
    </location>
</feature>
<dbReference type="InterPro" id="IPR036640">
    <property type="entry name" value="ABC1_TM_sf"/>
</dbReference>
<gene>
    <name evidence="12" type="ORF">DFH08DRAFT_932256</name>
</gene>
<feature type="compositionally biased region" description="Low complexity" evidence="8">
    <location>
        <begin position="574"/>
        <end position="602"/>
    </location>
</feature>
<dbReference type="PROSITE" id="PS00211">
    <property type="entry name" value="ABC_TRANSPORTER_1"/>
    <property type="match status" value="1"/>
</dbReference>
<dbReference type="Proteomes" id="UP001218218">
    <property type="component" value="Unassembled WGS sequence"/>
</dbReference>
<feature type="transmembrane region" description="Helical" evidence="9">
    <location>
        <begin position="402"/>
        <end position="423"/>
    </location>
</feature>
<evidence type="ECO:0000256" key="2">
    <source>
        <dbReference type="ARBA" id="ARBA00022448"/>
    </source>
</evidence>
<accession>A0AAD7AJ24</accession>
<comment type="caution">
    <text evidence="12">The sequence shown here is derived from an EMBL/GenBank/DDBJ whole genome shotgun (WGS) entry which is preliminary data.</text>
</comment>
<evidence type="ECO:0000313" key="13">
    <source>
        <dbReference type="Proteomes" id="UP001218218"/>
    </source>
</evidence>
<feature type="compositionally biased region" description="Low complexity" evidence="8">
    <location>
        <begin position="673"/>
        <end position="696"/>
    </location>
</feature>
<comment type="subcellular location">
    <subcellularLocation>
        <location evidence="1">Membrane</location>
        <topology evidence="1">Multi-pass membrane protein</topology>
    </subcellularLocation>
</comment>
<keyword evidence="6 9" id="KW-1133">Transmembrane helix</keyword>
<dbReference type="CDD" id="cd18580">
    <property type="entry name" value="ABC_6TM_ABCC_D2"/>
    <property type="match status" value="1"/>
</dbReference>
<protein>
    <submittedName>
        <fullName evidence="12">P-loop containing nucleoside triphosphate hydrolase protein</fullName>
    </submittedName>
</protein>
<feature type="transmembrane region" description="Helical" evidence="9">
    <location>
        <begin position="523"/>
        <end position="541"/>
    </location>
</feature>
<dbReference type="Pfam" id="PF00005">
    <property type="entry name" value="ABC_tran"/>
    <property type="match status" value="2"/>
</dbReference>
<feature type="region of interest" description="Disordered" evidence="8">
    <location>
        <begin position="574"/>
        <end position="614"/>
    </location>
</feature>
<feature type="transmembrane region" description="Helical" evidence="9">
    <location>
        <begin position="959"/>
        <end position="978"/>
    </location>
</feature>
<feature type="transmembrane region" description="Helical" evidence="9">
    <location>
        <begin position="94"/>
        <end position="112"/>
    </location>
</feature>
<dbReference type="InterPro" id="IPR003593">
    <property type="entry name" value="AAA+_ATPase"/>
</dbReference>
<keyword evidence="7 9" id="KW-0472">Membrane</keyword>
<keyword evidence="2" id="KW-0813">Transport</keyword>
<dbReference type="SMART" id="SM00382">
    <property type="entry name" value="AAA"/>
    <property type="match status" value="2"/>
</dbReference>
<keyword evidence="13" id="KW-1185">Reference proteome</keyword>
<keyword evidence="3 9" id="KW-0812">Transmembrane</keyword>
<dbReference type="PROSITE" id="PS50893">
    <property type="entry name" value="ABC_TRANSPORTER_2"/>
    <property type="match status" value="2"/>
</dbReference>
<dbReference type="InterPro" id="IPR011527">
    <property type="entry name" value="ABC1_TM_dom"/>
</dbReference>
<proteinExistence type="predicted"/>
<evidence type="ECO:0000259" key="11">
    <source>
        <dbReference type="PROSITE" id="PS50929"/>
    </source>
</evidence>
<evidence type="ECO:0000256" key="1">
    <source>
        <dbReference type="ARBA" id="ARBA00004141"/>
    </source>
</evidence>
<dbReference type="Pfam" id="PF00664">
    <property type="entry name" value="ABC_membrane"/>
    <property type="match status" value="1"/>
</dbReference>
<dbReference type="FunFam" id="3.40.50.300:FF:000838">
    <property type="entry name" value="ABC multidrug transporter (Eurofung)"/>
    <property type="match status" value="1"/>
</dbReference>
<dbReference type="CDD" id="cd03244">
    <property type="entry name" value="ABCC_MRP_domain2"/>
    <property type="match status" value="1"/>
</dbReference>
<evidence type="ECO:0000256" key="4">
    <source>
        <dbReference type="ARBA" id="ARBA00022741"/>
    </source>
</evidence>
<feature type="domain" description="ABC transmembrane type-1" evidence="11">
    <location>
        <begin position="960"/>
        <end position="1240"/>
    </location>
</feature>
<feature type="transmembrane region" description="Helical" evidence="9">
    <location>
        <begin position="301"/>
        <end position="326"/>
    </location>
</feature>
<feature type="compositionally biased region" description="Acidic residues" evidence="8">
    <location>
        <begin position="918"/>
        <end position="932"/>
    </location>
</feature>
<feature type="transmembrane region" description="Helical" evidence="9">
    <location>
        <begin position="249"/>
        <end position="270"/>
    </location>
</feature>
<feature type="transmembrane region" description="Helical" evidence="9">
    <location>
        <begin position="489"/>
        <end position="511"/>
    </location>
</feature>